<accession>A0ACC0KYE2</accession>
<comment type="caution">
    <text evidence="1">The sequence shown here is derived from an EMBL/GenBank/DDBJ whole genome shotgun (WGS) entry which is preliminary data.</text>
</comment>
<reference evidence="1 2" key="1">
    <citation type="journal article" date="2022" name="Genome Biol. Evol.">
        <title>The Spruce Budworm Genome: Reconstructing the Evolutionary History of Antifreeze Proteins.</title>
        <authorList>
            <person name="Beliveau C."/>
            <person name="Gagne P."/>
            <person name="Picq S."/>
            <person name="Vernygora O."/>
            <person name="Keeling C.I."/>
            <person name="Pinkney K."/>
            <person name="Doucet D."/>
            <person name="Wen F."/>
            <person name="Johnston J.S."/>
            <person name="Maaroufi H."/>
            <person name="Boyle B."/>
            <person name="Laroche J."/>
            <person name="Dewar K."/>
            <person name="Juretic N."/>
            <person name="Blackburn G."/>
            <person name="Nisole A."/>
            <person name="Brunet B."/>
            <person name="Brandao M."/>
            <person name="Lumley L."/>
            <person name="Duan J."/>
            <person name="Quan G."/>
            <person name="Lucarotti C.J."/>
            <person name="Roe A.D."/>
            <person name="Sperling F.A.H."/>
            <person name="Levesque R.C."/>
            <person name="Cusson M."/>
        </authorList>
    </citation>
    <scope>NUCLEOTIDE SEQUENCE [LARGE SCALE GENOMIC DNA]</scope>
    <source>
        <strain evidence="1">Glfc:IPQL:Cfum</strain>
    </source>
</reference>
<keyword evidence="2" id="KW-1185">Reference proteome</keyword>
<sequence length="1742" mass="195841">MAASSSDATKDMDQEVIDKTLSEIENVKTTEEFEAKIESTSKFGFSLASWMKVLFNKAPEEDFKAEWMTTKGQTSRRVTCNTQHEGESQIDEYKHLAEESMQNAFRVVTLPNWKLEKRGSTKGDVVEVTQTDAFGKVYRFTGLVDCPPEFLFKEFKDNVTKLPDWNPTILKSELIKEISPGIDLSYQVTAGGGKGIIAPRDFVILRRCAALSKEGHVVERDPYCYISSGVSVNVPGYPPHRDIVRGHNKVACWCLKPAKVRAADGSETLQTQFQWLMCCDLKGKIPQFVLDAAFATVMLDYIVHIINSELSTNSVEKKSKPGNFKSVKSRNQKYLSGSAVEEDLRGSSLKKYINKPPYLYPVNSYIVAFLLGVPVADFFNFFSLTSFIFLFFSIFGFSTFLMPSFFSIVTFFTIFFSTFSDLALMQQQICPPEQINNQQPQQVMLCPVRLVYETQILVQPGEQIQPNQTLFINPQNPPPWIQNRAQNQVIYMQQLPNNMMQALPQQVDQNQLYIQNYYPQQMVNQMEQLRQMPNVMTQNMMAVNPNVAQHIGQNVANIGQNVNINVPQNVMPMTNVVQNVKAQNVGVIGQNVGNDRVYAARNVVQNNMAVASSQTIANQPMQERPVQMNQNLVNMQKVVELQGMRQQIRQPQVTVSPMQQAKFGPNVGDVRPISTRPQMSNVNMNLVNLQPNSMAKKVPLPNKTTNTNNQVIPNQAQVPNELSRKRKSESPDEIVKKIPNTGNNENFNNQANTTLHNINNQMVNVVHNDIGVNTVNTREVKLAKSVETMSTGTQANIAKTKPHIDNVQKVMEIKAIPTNVVKDNVSIQTDDKLVRNTVFTQARGLLRTETQITQPDVISIQKIENTLTIPKPAVIEKNIPETVKEVVKNDIAKETKNVNVTEVKNVNIKEVVTKTETNDQIKKDVKINKAQEMITNETVKKEVAIAKQEENVKEEVSKIEHKIENKTEPKMEVSEKSPVKIETKDVKEGNKKFTVTAISDFKGNEIQIAEGTVRKEDIDSYILTHVLDGYVIQESNTAFPIRKPLKEKTIYQNTELGMEQKKEEVYKHRTEDGKVIKDNSKILSISDLNLTEDDTIKSEAETSDDNMKVDQLAAHLSKYKWAETISVLSEHEIDGESLFLVSKPQLVQIGWDSNSLKMVSEEPKPMAEGDAASKKAAKKAAKAAEKQQKKAEHKAASGQPQAEAPEADVSEGRYGVLKLIQSTGEHRDRVYTDVKDLNVKLDGQNVWVRARLQTSRAKGKQCFAVLRQNSSTVQLLVSVSEERAVSKQLVKFTGNITKESIVDVYAAVARTAAPVEACSVRDVELVGAQVWTVSAARPQLPLQVEDAARPDTDDPEALKIRVNQDTRLDNRVLDLRTPANQAIFRIEAGVCRLFRDILTNRGFVEIHTPKIISAASEGGANVFTVSYFKSSAYLAQSPQLYKQMAIAADFDKVFTVGAVFRAEDSNTHRHLTEFVGLDLEMAFKHHYHEVLETIGQTFTDIFRGLRDQFAADIATVGQQFKVEPFKFLDPPLRLEFPQAIQMLKEAGVTVGEEDDLSTPDEKLLGRLVRAKYDTDFYILDKYPLAVRPFYTMPDPRNPKASNSYDMFMRGEEILSGAQRIHDPEFLTERAKHHGIDISKIAAYIESFRLGCPPHAGGGIGMERVVMLYLGLDNIRKTSMFPRDPKRVRTTKYTGNNAALPGSKVKFYAVGRAQTENQRCKFLLLEAYVEPEPTATCLREILK</sequence>
<evidence type="ECO:0000313" key="1">
    <source>
        <dbReference type="EMBL" id="KAI8441596.1"/>
    </source>
</evidence>
<evidence type="ECO:0000313" key="2">
    <source>
        <dbReference type="Proteomes" id="UP001064048"/>
    </source>
</evidence>
<name>A0ACC0KYE2_CHOFU</name>
<organism evidence="1 2">
    <name type="scientific">Choristoneura fumiferana</name>
    <name type="common">Spruce budworm moth</name>
    <name type="synonym">Archips fumiferana</name>
    <dbReference type="NCBI Taxonomy" id="7141"/>
    <lineage>
        <taxon>Eukaryota</taxon>
        <taxon>Metazoa</taxon>
        <taxon>Ecdysozoa</taxon>
        <taxon>Arthropoda</taxon>
        <taxon>Hexapoda</taxon>
        <taxon>Insecta</taxon>
        <taxon>Pterygota</taxon>
        <taxon>Neoptera</taxon>
        <taxon>Endopterygota</taxon>
        <taxon>Lepidoptera</taxon>
        <taxon>Glossata</taxon>
        <taxon>Ditrysia</taxon>
        <taxon>Tortricoidea</taxon>
        <taxon>Tortricidae</taxon>
        <taxon>Tortricinae</taxon>
        <taxon>Choristoneura</taxon>
    </lineage>
</organism>
<dbReference type="EMBL" id="CM046127">
    <property type="protein sequence ID" value="KAI8441596.1"/>
    <property type="molecule type" value="Genomic_DNA"/>
</dbReference>
<gene>
    <name evidence="1" type="ORF">MSG28_015166</name>
</gene>
<dbReference type="Proteomes" id="UP001064048">
    <property type="component" value="Chromosome 27"/>
</dbReference>
<proteinExistence type="predicted"/>
<protein>
    <submittedName>
        <fullName evidence="1">Uncharacterized protein</fullName>
    </submittedName>
</protein>